<reference evidence="2" key="1">
    <citation type="journal article" date="2021" name="PeerJ">
        <title>Extensive microbial diversity within the chicken gut microbiome revealed by metagenomics and culture.</title>
        <authorList>
            <person name="Gilroy R."/>
            <person name="Ravi A."/>
            <person name="Getino M."/>
            <person name="Pursley I."/>
            <person name="Horton D.L."/>
            <person name="Alikhan N.F."/>
            <person name="Baker D."/>
            <person name="Gharbi K."/>
            <person name="Hall N."/>
            <person name="Watson M."/>
            <person name="Adriaenssens E.M."/>
            <person name="Foster-Nyarko E."/>
            <person name="Jarju S."/>
            <person name="Secka A."/>
            <person name="Antonio M."/>
            <person name="Oren A."/>
            <person name="Chaudhuri R.R."/>
            <person name="La Ragione R."/>
            <person name="Hildebrand F."/>
            <person name="Pallen M.J."/>
        </authorList>
    </citation>
    <scope>NUCLEOTIDE SEQUENCE</scope>
    <source>
        <strain evidence="2">ChiGjej5B5-7349</strain>
    </source>
</reference>
<name>A0A921MCL3_9MICO</name>
<feature type="compositionally biased region" description="Low complexity" evidence="1">
    <location>
        <begin position="253"/>
        <end position="265"/>
    </location>
</feature>
<feature type="compositionally biased region" description="Acidic residues" evidence="1">
    <location>
        <begin position="206"/>
        <end position="224"/>
    </location>
</feature>
<reference evidence="2" key="2">
    <citation type="submission" date="2021-09" db="EMBL/GenBank/DDBJ databases">
        <authorList>
            <person name="Gilroy R."/>
        </authorList>
    </citation>
    <scope>NUCLEOTIDE SEQUENCE</scope>
    <source>
        <strain evidence="2">ChiGjej5B5-7349</strain>
    </source>
</reference>
<feature type="region of interest" description="Disordered" evidence="1">
    <location>
        <begin position="206"/>
        <end position="428"/>
    </location>
</feature>
<dbReference type="SUPFAM" id="SSF48452">
    <property type="entry name" value="TPR-like"/>
    <property type="match status" value="1"/>
</dbReference>
<dbReference type="InterPro" id="IPR011990">
    <property type="entry name" value="TPR-like_helical_dom_sf"/>
</dbReference>
<feature type="compositionally biased region" description="Acidic residues" evidence="1">
    <location>
        <begin position="403"/>
        <end position="422"/>
    </location>
</feature>
<feature type="compositionally biased region" description="Acidic residues" evidence="1">
    <location>
        <begin position="372"/>
        <end position="388"/>
    </location>
</feature>
<evidence type="ECO:0008006" key="4">
    <source>
        <dbReference type="Google" id="ProtNLM"/>
    </source>
</evidence>
<accession>A0A921MCL3</accession>
<evidence type="ECO:0000256" key="1">
    <source>
        <dbReference type="SAM" id="MobiDB-lite"/>
    </source>
</evidence>
<feature type="compositionally biased region" description="Acidic residues" evidence="1">
    <location>
        <begin position="309"/>
        <end position="332"/>
    </location>
</feature>
<evidence type="ECO:0000313" key="2">
    <source>
        <dbReference type="EMBL" id="HJG79815.1"/>
    </source>
</evidence>
<dbReference type="Proteomes" id="UP000784435">
    <property type="component" value="Unassembled WGS sequence"/>
</dbReference>
<organism evidence="2 3">
    <name type="scientific">Brevibacterium senegalense</name>
    <dbReference type="NCBI Taxonomy" id="1033736"/>
    <lineage>
        <taxon>Bacteria</taxon>
        <taxon>Bacillati</taxon>
        <taxon>Actinomycetota</taxon>
        <taxon>Actinomycetes</taxon>
        <taxon>Micrococcales</taxon>
        <taxon>Brevibacteriaceae</taxon>
        <taxon>Brevibacterium</taxon>
    </lineage>
</organism>
<feature type="compositionally biased region" description="Low complexity" evidence="1">
    <location>
        <begin position="389"/>
        <end position="402"/>
    </location>
</feature>
<sequence length="428" mass="44784">MRPLSKETADRVARHLVAAGELITTDPAAAHEHAKTAAARGSRIAGVREAVGILLYHLGQYDEALRELRTHRRIAGSDDNLPLIADAERGRGRPQKALELFAEASEGGLGHDLYTELLMVAAGAHMDLGHVPEARALLETRNFAGNANGTLVRLLSVYSDVIRLQGDDDLADRYEELARRTARATGTLFGDEETDPNAGVEIVTLEELELPEDEETPADDETPAGDESPSGESASADPAEADTVAEAPRTESAAAAAVDAEQATDAPEDTTSEAVAADPAEAGETGSAADTAAAPADEEAEARLRAVDSEFDQEIVDELDEILGETTGDDAEAATSGTMADDGTTDHAEAAAAETTTDDVEAAADESQVATDEGETTTDGAEAPEETPPEAAAPETTAPADSAQDDEDEDEDDTRADDEELTEPLFDL</sequence>
<dbReference type="EMBL" id="DYUK01000109">
    <property type="protein sequence ID" value="HJG79815.1"/>
    <property type="molecule type" value="Genomic_DNA"/>
</dbReference>
<feature type="compositionally biased region" description="Low complexity" evidence="1">
    <location>
        <begin position="280"/>
        <end position="295"/>
    </location>
</feature>
<evidence type="ECO:0000313" key="3">
    <source>
        <dbReference type="Proteomes" id="UP000784435"/>
    </source>
</evidence>
<gene>
    <name evidence="2" type="ORF">K8V08_05325</name>
</gene>
<dbReference type="AlphaFoldDB" id="A0A921MCL3"/>
<protein>
    <recommendedName>
        <fullName evidence="4">Tetratricopeptide repeat-containing protein</fullName>
    </recommendedName>
</protein>
<proteinExistence type="predicted"/>
<comment type="caution">
    <text evidence="2">The sequence shown here is derived from an EMBL/GenBank/DDBJ whole genome shotgun (WGS) entry which is preliminary data.</text>
</comment>
<dbReference type="Gene3D" id="1.25.40.10">
    <property type="entry name" value="Tetratricopeptide repeat domain"/>
    <property type="match status" value="1"/>
</dbReference>